<keyword evidence="2 7" id="KW-0812">Transmembrane</keyword>
<dbReference type="EMBL" id="JOWA01000132">
    <property type="protein sequence ID" value="KEZ40123.1"/>
    <property type="molecule type" value="Genomic_DNA"/>
</dbReference>
<dbReference type="Proteomes" id="UP000028545">
    <property type="component" value="Unassembled WGS sequence"/>
</dbReference>
<dbReference type="VEuPathDB" id="FungiDB:SAPIO_CDS9155"/>
<feature type="transmembrane region" description="Helical" evidence="7">
    <location>
        <begin position="713"/>
        <end position="734"/>
    </location>
</feature>
<feature type="transmembrane region" description="Helical" evidence="7">
    <location>
        <begin position="980"/>
        <end position="1001"/>
    </location>
</feature>
<comment type="caution">
    <text evidence="9">The sequence shown here is derived from an EMBL/GenBank/DDBJ whole genome shotgun (WGS) entry which is preliminary data.</text>
</comment>
<dbReference type="InterPro" id="IPR011701">
    <property type="entry name" value="MFS"/>
</dbReference>
<dbReference type="PANTHER" id="PTHR23502:SF38">
    <property type="entry name" value="POLYAMINE TRANSPORTER 4"/>
    <property type="match status" value="1"/>
</dbReference>
<feature type="region of interest" description="Disordered" evidence="6">
    <location>
        <begin position="1"/>
        <end position="22"/>
    </location>
</feature>
<evidence type="ECO:0000313" key="9">
    <source>
        <dbReference type="EMBL" id="KEZ40123.1"/>
    </source>
</evidence>
<keyword evidence="10" id="KW-1185">Reference proteome</keyword>
<feature type="transmembrane region" description="Helical" evidence="7">
    <location>
        <begin position="1013"/>
        <end position="1035"/>
    </location>
</feature>
<evidence type="ECO:0000256" key="3">
    <source>
        <dbReference type="ARBA" id="ARBA00022989"/>
    </source>
</evidence>
<dbReference type="SUPFAM" id="SSF103473">
    <property type="entry name" value="MFS general substrate transporter"/>
    <property type="match status" value="1"/>
</dbReference>
<dbReference type="GO" id="GO:0000297">
    <property type="term" value="F:spermine transmembrane transporter activity"/>
    <property type="evidence" value="ECO:0007669"/>
    <property type="project" value="TreeGrafter"/>
</dbReference>
<dbReference type="GO" id="GO:0005886">
    <property type="term" value="C:plasma membrane"/>
    <property type="evidence" value="ECO:0007669"/>
    <property type="project" value="TreeGrafter"/>
</dbReference>
<dbReference type="Pfam" id="PF07690">
    <property type="entry name" value="MFS_1"/>
    <property type="match status" value="1"/>
</dbReference>
<dbReference type="PANTHER" id="PTHR23502">
    <property type="entry name" value="MAJOR FACILITATOR SUPERFAMILY"/>
    <property type="match status" value="1"/>
</dbReference>
<feature type="transmembrane region" description="Helical" evidence="7">
    <location>
        <begin position="901"/>
        <end position="927"/>
    </location>
</feature>
<dbReference type="AlphaFoldDB" id="A0A084FYG1"/>
<sequence>METNRVAPRAYKEESSVPPSKRYVESLQARIAILEGRLADIGKSVQGLSPGLHEGAESAEDEGHSGLSDASDQDVDSLPAESRNPIGEITQRAGRLNIGEDGQLRYFGAQSNYHLLHGPIYNAATESLDSSQQAGLATAARLGKLAKVSPEVEEHLLELYWRWQNPWVYLIDKESFVEDYKKGGTGLYCTPLLLSAVFALASRYSDRVEVRSDPADPHTAGDMFAEQAKLLFMHESETATLATVQAACLLSLRWMSENKESLGWLYMGMATRMAYNLGLNLNCAKWVASGHITKKEAEIRNVTWWGCYKLDKLYSLGLGRPGTTRACDIACPKPDLQPDVEFEPWFPWTQKDQTLLGAHSRTVSSMIASCDHLMMISEPLEQLYAPNNKISKAEAENLVARADVASNAFYTNLPSHLRLAASPRVPSLPHVYQLHTFNAAVIHLIDAASPKEHLRRHALRHLRLCVVALSTMGLAWSWSERALRTFRLLANEWLIPHAVPTDLKQSGVLEDPNLAQTDSRDMGEARQQRFWDNVEQQQQPEITVPALVPQYGDWTAPASWLLEQQQHEEAEAQPFPEMGSDPDIQGTPAGSSSLPSFNEIDWLFDVDLTVASFNNITSEFDSLGQLDSCVPTTPQQACTPGMTVTSQDSQEEMGLPDWADNPANAQNWSTPKKVYNTAAPSLLCLLISFTLAIYTPSHKNVQGQMHTSETLSILPFTLYVYGLGFGPTISAPLSETFGRRFIYIFITPIALLFIMASGFAKDIDALAVCRLLAGIAISSPLAVGAGTIMDIWTGINANHGVVLLMTTAFLGPAVGSLVGGWIAEYKDWPWSQWTTLFLGAALWIFALGVQETYAIPIIRRQAKKLGLPVPPSPVPRGIAGLRFLATVTLARPLLMLIKEPIVLLFSLYSSLNFSILFSFLASIPLVYNTTYGFTPGQCGLVFIGIAVGCALGGLTLVVLDAHTLKLHIRRTSGDPSPPERMLWGAMIGGPLMAASLFWFAWTAQPDIHWSSSIVATGLFGFSNILIFVSTTLYLTNVYGAKYGASALAANGLLRYTIGGSFPLFTVAMYRKLTYPWGSSLLGFLAVAFAFLPWIFYRFGRQVLRFSSYGIN</sequence>
<dbReference type="PROSITE" id="PS50850">
    <property type="entry name" value="MFS"/>
    <property type="match status" value="1"/>
</dbReference>
<evidence type="ECO:0000256" key="6">
    <source>
        <dbReference type="SAM" id="MobiDB-lite"/>
    </source>
</evidence>
<dbReference type="InterPro" id="IPR007219">
    <property type="entry name" value="XnlR_reg_dom"/>
</dbReference>
<feature type="domain" description="Major facilitator superfamily (MFS) profile" evidence="8">
    <location>
        <begin position="676"/>
        <end position="1104"/>
    </location>
</feature>
<feature type="transmembrane region" description="Helical" evidence="7">
    <location>
        <begin position="1047"/>
        <end position="1069"/>
    </location>
</feature>
<dbReference type="SMART" id="SM00906">
    <property type="entry name" value="Fungal_trans"/>
    <property type="match status" value="1"/>
</dbReference>
<feature type="transmembrane region" description="Helical" evidence="7">
    <location>
        <begin position="765"/>
        <end position="789"/>
    </location>
</feature>
<feature type="transmembrane region" description="Helical" evidence="7">
    <location>
        <begin position="801"/>
        <end position="823"/>
    </location>
</feature>
<dbReference type="HOGENOM" id="CLU_281764_0_0_1"/>
<keyword evidence="5" id="KW-0539">Nucleus</keyword>
<dbReference type="OrthoDB" id="2154091at2759"/>
<evidence type="ECO:0000256" key="1">
    <source>
        <dbReference type="ARBA" id="ARBA00004141"/>
    </source>
</evidence>
<feature type="transmembrane region" description="Helical" evidence="7">
    <location>
        <begin position="939"/>
        <end position="959"/>
    </location>
</feature>
<dbReference type="Gene3D" id="1.20.1250.20">
    <property type="entry name" value="MFS general substrate transporter like domains"/>
    <property type="match status" value="1"/>
</dbReference>
<dbReference type="GO" id="GO:0003677">
    <property type="term" value="F:DNA binding"/>
    <property type="evidence" value="ECO:0007669"/>
    <property type="project" value="InterPro"/>
</dbReference>
<gene>
    <name evidence="9" type="ORF">SAPIO_CDS9155</name>
</gene>
<keyword evidence="4 7" id="KW-0472">Membrane</keyword>
<organism evidence="9 10">
    <name type="scientific">Pseudallescheria apiosperma</name>
    <name type="common">Scedosporium apiospermum</name>
    <dbReference type="NCBI Taxonomy" id="563466"/>
    <lineage>
        <taxon>Eukaryota</taxon>
        <taxon>Fungi</taxon>
        <taxon>Dikarya</taxon>
        <taxon>Ascomycota</taxon>
        <taxon>Pezizomycotina</taxon>
        <taxon>Sordariomycetes</taxon>
        <taxon>Hypocreomycetidae</taxon>
        <taxon>Microascales</taxon>
        <taxon>Microascaceae</taxon>
        <taxon>Scedosporium</taxon>
    </lineage>
</organism>
<dbReference type="InterPro" id="IPR036259">
    <property type="entry name" value="MFS_trans_sf"/>
</dbReference>
<protein>
    <recommendedName>
        <fullName evidence="8">Major facilitator superfamily (MFS) profile domain-containing protein</fullName>
    </recommendedName>
</protein>
<feature type="region of interest" description="Disordered" evidence="6">
    <location>
        <begin position="568"/>
        <end position="592"/>
    </location>
</feature>
<name>A0A084FYG1_PSEDA</name>
<dbReference type="GO" id="GO:0015606">
    <property type="term" value="F:spermidine transmembrane transporter activity"/>
    <property type="evidence" value="ECO:0007669"/>
    <property type="project" value="TreeGrafter"/>
</dbReference>
<dbReference type="OMA" id="MHESETA"/>
<keyword evidence="3 7" id="KW-1133">Transmembrane helix</keyword>
<reference evidence="9 10" key="1">
    <citation type="journal article" date="2014" name="Genome Announc.">
        <title>Draft genome sequence of the pathogenic fungus Scedosporium apiospermum.</title>
        <authorList>
            <person name="Vandeputte P."/>
            <person name="Ghamrawi S."/>
            <person name="Rechenmann M."/>
            <person name="Iltis A."/>
            <person name="Giraud S."/>
            <person name="Fleury M."/>
            <person name="Thornton C."/>
            <person name="Delhaes L."/>
            <person name="Meyer W."/>
            <person name="Papon N."/>
            <person name="Bouchara J.P."/>
        </authorList>
    </citation>
    <scope>NUCLEOTIDE SEQUENCE [LARGE SCALE GENOMIC DNA]</scope>
    <source>
        <strain evidence="9 10">IHEM 14462</strain>
    </source>
</reference>
<evidence type="ECO:0000313" key="10">
    <source>
        <dbReference type="Proteomes" id="UP000028545"/>
    </source>
</evidence>
<dbReference type="Pfam" id="PF04082">
    <property type="entry name" value="Fungal_trans"/>
    <property type="match status" value="1"/>
</dbReference>
<evidence type="ECO:0000259" key="8">
    <source>
        <dbReference type="PROSITE" id="PS50850"/>
    </source>
</evidence>
<dbReference type="GeneID" id="27728227"/>
<feature type="transmembrane region" description="Helical" evidence="7">
    <location>
        <begin position="1075"/>
        <end position="1096"/>
    </location>
</feature>
<accession>A0A084FYG1</accession>
<dbReference type="CDD" id="cd12148">
    <property type="entry name" value="fungal_TF_MHR"/>
    <property type="match status" value="1"/>
</dbReference>
<dbReference type="GO" id="GO:0006351">
    <property type="term" value="P:DNA-templated transcription"/>
    <property type="evidence" value="ECO:0007669"/>
    <property type="project" value="InterPro"/>
</dbReference>
<feature type="transmembrane region" description="Helical" evidence="7">
    <location>
        <begin position="835"/>
        <end position="855"/>
    </location>
</feature>
<dbReference type="CDD" id="cd17323">
    <property type="entry name" value="MFS_Tpo1_MDR_like"/>
    <property type="match status" value="1"/>
</dbReference>
<feature type="transmembrane region" description="Helical" evidence="7">
    <location>
        <begin position="741"/>
        <end position="759"/>
    </location>
</feature>
<evidence type="ECO:0000256" key="5">
    <source>
        <dbReference type="ARBA" id="ARBA00023242"/>
    </source>
</evidence>
<evidence type="ECO:0000256" key="2">
    <source>
        <dbReference type="ARBA" id="ARBA00022692"/>
    </source>
</evidence>
<dbReference type="InterPro" id="IPR020846">
    <property type="entry name" value="MFS_dom"/>
</dbReference>
<dbReference type="RefSeq" id="XP_016639922.1">
    <property type="nucleotide sequence ID" value="XM_016790619.1"/>
</dbReference>
<evidence type="ECO:0000256" key="7">
    <source>
        <dbReference type="SAM" id="Phobius"/>
    </source>
</evidence>
<feature type="region of interest" description="Disordered" evidence="6">
    <location>
        <begin position="44"/>
        <end position="86"/>
    </location>
</feature>
<dbReference type="GO" id="GO:0008270">
    <property type="term" value="F:zinc ion binding"/>
    <property type="evidence" value="ECO:0007669"/>
    <property type="project" value="InterPro"/>
</dbReference>
<proteinExistence type="predicted"/>
<evidence type="ECO:0000256" key="4">
    <source>
        <dbReference type="ARBA" id="ARBA00023136"/>
    </source>
</evidence>
<dbReference type="KEGG" id="sapo:SAPIO_CDS9155"/>
<comment type="subcellular location">
    <subcellularLocation>
        <location evidence="1">Membrane</location>
        <topology evidence="1">Multi-pass membrane protein</topology>
    </subcellularLocation>
</comment>